<feature type="transmembrane region" description="Helical" evidence="1">
    <location>
        <begin position="7"/>
        <end position="30"/>
    </location>
</feature>
<dbReference type="EMBL" id="SGKC01000070">
    <property type="protein sequence ID" value="NEZ94093.1"/>
    <property type="molecule type" value="Genomic_DNA"/>
</dbReference>
<name>A0A0A2HKB5_CLOBO</name>
<evidence type="ECO:0000313" key="2">
    <source>
        <dbReference type="EMBL" id="NEZ94093.1"/>
    </source>
</evidence>
<dbReference type="AlphaFoldDB" id="A0A0A2HKB5"/>
<dbReference type="Proteomes" id="UP000473887">
    <property type="component" value="Unassembled WGS sequence"/>
</dbReference>
<feature type="transmembrane region" description="Helical" evidence="1">
    <location>
        <begin position="36"/>
        <end position="57"/>
    </location>
</feature>
<reference evidence="3 5" key="1">
    <citation type="journal article" date="2014" name="J. Infect. Dis.">
        <title>Molecular characterization of a novel botulinum neurotoxin type H gene.</title>
        <authorList>
            <person name="Dover N."/>
            <person name="Barash J.R."/>
            <person name="Hill K.K."/>
            <person name="Xie G."/>
            <person name="Arnon S.S."/>
        </authorList>
    </citation>
    <scope>NUCLEOTIDE SEQUENCE [LARGE SCALE GENOMIC DNA]</scope>
    <source>
        <strain evidence="3 5">IBCA10-7060</strain>
    </source>
</reference>
<organism evidence="2 4">
    <name type="scientific">Clostridium botulinum</name>
    <dbReference type="NCBI Taxonomy" id="1491"/>
    <lineage>
        <taxon>Bacteria</taxon>
        <taxon>Bacillati</taxon>
        <taxon>Bacillota</taxon>
        <taxon>Clostridia</taxon>
        <taxon>Eubacteriales</taxon>
        <taxon>Clostridiaceae</taxon>
        <taxon>Clostridium</taxon>
    </lineage>
</organism>
<keyword evidence="1" id="KW-0812">Transmembrane</keyword>
<evidence type="ECO:0000313" key="4">
    <source>
        <dbReference type="Proteomes" id="UP000473887"/>
    </source>
</evidence>
<evidence type="ECO:0000313" key="5">
    <source>
        <dbReference type="Proteomes" id="UP000663464"/>
    </source>
</evidence>
<protein>
    <submittedName>
        <fullName evidence="2">Uncharacterized protein</fullName>
    </submittedName>
</protein>
<keyword evidence="1" id="KW-0472">Membrane</keyword>
<sequence>MGKYISTIIITIIFSIIILLYGSAFLIPIFGIDNSMAKLLLSIIVLPFIALFGALIYNMYERIKEIKEEDKDDISKY</sequence>
<reference evidence="2 4" key="2">
    <citation type="submission" date="2019-02" db="EMBL/GenBank/DDBJ databases">
        <title>Genome sequencing of Clostridium botulinum clinical isolates.</title>
        <authorList>
            <person name="Brunt J."/>
            <person name="Van Vliet A.H.M."/>
            <person name="Stringer S.C."/>
            <person name="Grant K.A."/>
            <person name="Carter A.C."/>
            <person name="Peck M.W."/>
        </authorList>
    </citation>
    <scope>NUCLEOTIDE SEQUENCE [LARGE SCALE GENOMIC DNA]</scope>
    <source>
        <strain evidence="2 4">H142660711</strain>
    </source>
</reference>
<evidence type="ECO:0000313" key="3">
    <source>
        <dbReference type="EMBL" id="QRI55307.1"/>
    </source>
</evidence>
<proteinExistence type="predicted"/>
<accession>A0A0A2HKB5</accession>
<dbReference type="Proteomes" id="UP000663464">
    <property type="component" value="Chromosome"/>
</dbReference>
<reference evidence="3" key="3">
    <citation type="submission" date="2021-02" db="EMBL/GenBank/DDBJ databases">
        <authorList>
            <person name="Dover N."/>
            <person name="Barash J.R."/>
            <person name="Bell J.M."/>
            <person name="Sylvester M.D."/>
            <person name="Arnon S."/>
        </authorList>
    </citation>
    <scope>NUCLEOTIDE SEQUENCE</scope>
    <source>
        <strain evidence="3">IBCA10-7060</strain>
    </source>
</reference>
<dbReference type="RefSeq" id="WP_012720615.1">
    <property type="nucleotide sequence ID" value="NZ_AP025140.1"/>
</dbReference>
<dbReference type="EMBL" id="CP069280">
    <property type="protein sequence ID" value="QRI55307.1"/>
    <property type="molecule type" value="Genomic_DNA"/>
</dbReference>
<keyword evidence="1" id="KW-1133">Transmembrane helix</keyword>
<gene>
    <name evidence="2" type="ORF">EXM69_19650</name>
    <name evidence="3" type="ORF">JQS73_09490</name>
</gene>
<evidence type="ECO:0000256" key="1">
    <source>
        <dbReference type="SAM" id="Phobius"/>
    </source>
</evidence>